<name>A0A380W6Q6_AFIFE</name>
<sequence length="134" mass="15353">MAVVEDNHVGETLDLMGRLQVVLTRMDLDCNCREILSEALERFSDLESRRLSRRSLLRARDHKDRIDALLMLLSDLDQLTENEKDRTVFVEMALLFEEIGRSAEAGAAALRSIDPQNLNCRRDDLARAVSVLRR</sequence>
<gene>
    <name evidence="1" type="ORF">NCTC12722_00976</name>
</gene>
<organism evidence="1 2">
    <name type="scientific">Afipia felis</name>
    <name type="common">Cat scratch disease bacillus</name>
    <dbReference type="NCBI Taxonomy" id="1035"/>
    <lineage>
        <taxon>Bacteria</taxon>
        <taxon>Pseudomonadati</taxon>
        <taxon>Pseudomonadota</taxon>
        <taxon>Alphaproteobacteria</taxon>
        <taxon>Hyphomicrobiales</taxon>
        <taxon>Nitrobacteraceae</taxon>
        <taxon>Afipia</taxon>
    </lineage>
</organism>
<accession>A0A380W6Q6</accession>
<dbReference type="Proteomes" id="UP000254343">
    <property type="component" value="Unassembled WGS sequence"/>
</dbReference>
<proteinExistence type="predicted"/>
<dbReference type="RefSeq" id="WP_002718576.1">
    <property type="nucleotide sequence ID" value="NZ_UFSI01000001.1"/>
</dbReference>
<evidence type="ECO:0000313" key="2">
    <source>
        <dbReference type="Proteomes" id="UP000254343"/>
    </source>
</evidence>
<evidence type="ECO:0000313" key="1">
    <source>
        <dbReference type="EMBL" id="SUU83797.1"/>
    </source>
</evidence>
<protein>
    <submittedName>
        <fullName evidence="1">Uncharacterized protein</fullName>
    </submittedName>
</protein>
<reference evidence="1 2" key="1">
    <citation type="submission" date="2018-06" db="EMBL/GenBank/DDBJ databases">
        <authorList>
            <consortium name="Pathogen Informatics"/>
            <person name="Doyle S."/>
        </authorList>
    </citation>
    <scope>NUCLEOTIDE SEQUENCE [LARGE SCALE GENOMIC DNA]</scope>
    <source>
        <strain evidence="1 2">NCTC12722</strain>
    </source>
</reference>
<dbReference type="EMBL" id="UIGB01000001">
    <property type="protein sequence ID" value="SUU83797.1"/>
    <property type="molecule type" value="Genomic_DNA"/>
</dbReference>
<dbReference type="AlphaFoldDB" id="A0A380W6Q6"/>